<reference evidence="1 2" key="1">
    <citation type="submission" date="2018-07" db="EMBL/GenBank/DDBJ databases">
        <title>Genomic Encyclopedia of Type Strains, Phase IV (KMG-IV): sequencing the most valuable type-strain genomes for metagenomic binning, comparative biology and taxonomic classification.</title>
        <authorList>
            <person name="Goeker M."/>
        </authorList>
    </citation>
    <scope>NUCLEOTIDE SEQUENCE [LARGE SCALE GENOMIC DNA]</scope>
    <source>
        <strain evidence="1 2">DSM 44952</strain>
    </source>
</reference>
<comment type="caution">
    <text evidence="1">The sequence shown here is derived from an EMBL/GenBank/DDBJ whole genome shotgun (WGS) entry which is preliminary data.</text>
</comment>
<name>A0A370GT78_9NOCA</name>
<dbReference type="InterPro" id="IPR049709">
    <property type="entry name" value="IniB-like_N"/>
</dbReference>
<dbReference type="NCBIfam" id="NF038175">
    <property type="entry name" value="IniB_NTERM"/>
    <property type="match status" value="1"/>
</dbReference>
<sequence length="87" mass="8784">MSANVIREFLAGLMRDQEAAASYHADPEQALAAAGLAAVTPEDIAAVTPLLAESALVAEPATASAWAAVDVAEVFGGSAVEAPDHPR</sequence>
<protein>
    <submittedName>
        <fullName evidence="1">Uncharacterized protein</fullName>
    </submittedName>
</protein>
<dbReference type="STRING" id="1210089.GCA_001613165_08207"/>
<accession>A0A370GT78</accession>
<organism evidence="1 2">
    <name type="scientific">Nocardia mexicana</name>
    <dbReference type="NCBI Taxonomy" id="279262"/>
    <lineage>
        <taxon>Bacteria</taxon>
        <taxon>Bacillati</taxon>
        <taxon>Actinomycetota</taxon>
        <taxon>Actinomycetes</taxon>
        <taxon>Mycobacteriales</taxon>
        <taxon>Nocardiaceae</taxon>
        <taxon>Nocardia</taxon>
    </lineage>
</organism>
<dbReference type="Proteomes" id="UP000255355">
    <property type="component" value="Unassembled WGS sequence"/>
</dbReference>
<evidence type="ECO:0000313" key="1">
    <source>
        <dbReference type="EMBL" id="RDI46679.1"/>
    </source>
</evidence>
<dbReference type="AlphaFoldDB" id="A0A370GT78"/>
<evidence type="ECO:0000313" key="2">
    <source>
        <dbReference type="Proteomes" id="UP000255355"/>
    </source>
</evidence>
<gene>
    <name evidence="1" type="ORF">DFR68_11084</name>
</gene>
<dbReference type="EMBL" id="QQAZ01000010">
    <property type="protein sequence ID" value="RDI46679.1"/>
    <property type="molecule type" value="Genomic_DNA"/>
</dbReference>
<proteinExistence type="predicted"/>
<dbReference type="RefSeq" id="WP_068033093.1">
    <property type="nucleotide sequence ID" value="NZ_QQAZ01000010.1"/>
</dbReference>
<keyword evidence="2" id="KW-1185">Reference proteome</keyword>